<dbReference type="PANTHER" id="PTHR33365">
    <property type="entry name" value="YALI0B05434P"/>
    <property type="match status" value="1"/>
</dbReference>
<dbReference type="OMA" id="GMVERQC"/>
<evidence type="ECO:0008006" key="6">
    <source>
        <dbReference type="Google" id="ProtNLM"/>
    </source>
</evidence>
<sequence length="240" mass="27164">MQNLSFAKVLKTPLHLLILSILSLVFVLLLTSQPYIKDSISSTFAYFHVETPLCIPLPGSPNFRPSVSNCPAESSTTFGRYEEYESLAHVHDLLWDDLIPQNGGFLILPSAKGELDQYGVSMFHQLHCLAMIRSVVQGLQEETNSARIHVRHDHGHGDPETGISDKHWQHCFDYLRQTILCNADPTIEEPRINSAGKKVINGMVERQCRDPNVLFAASVESFRYANEEIRSGRRKFAYHD</sequence>
<feature type="transmembrane region" description="Helical" evidence="3">
    <location>
        <begin position="12"/>
        <end position="31"/>
    </location>
</feature>
<dbReference type="Pfam" id="PF11807">
    <property type="entry name" value="UstYa"/>
    <property type="match status" value="1"/>
</dbReference>
<accession>A0A8H5Z9X4</accession>
<evidence type="ECO:0000256" key="3">
    <source>
        <dbReference type="SAM" id="Phobius"/>
    </source>
</evidence>
<evidence type="ECO:0000313" key="4">
    <source>
        <dbReference type="EMBL" id="KAF5845500.1"/>
    </source>
</evidence>
<keyword evidence="3" id="KW-0472">Membrane</keyword>
<name>A0A8H5Z9X4_COCSA</name>
<comment type="similarity">
    <text evidence="2">Belongs to the ustYa family.</text>
</comment>
<keyword evidence="3" id="KW-1133">Transmembrane helix</keyword>
<dbReference type="PANTHER" id="PTHR33365:SF4">
    <property type="entry name" value="CYCLOCHLOROTINE BIOSYNTHESIS PROTEIN O"/>
    <property type="match status" value="1"/>
</dbReference>
<gene>
    <name evidence="4" type="ORF">GGP41_003114</name>
</gene>
<dbReference type="InterPro" id="IPR021765">
    <property type="entry name" value="UstYa-like"/>
</dbReference>
<protein>
    <recommendedName>
        <fullName evidence="6">Oxidase ustYa</fullName>
    </recommendedName>
</protein>
<evidence type="ECO:0000256" key="1">
    <source>
        <dbReference type="ARBA" id="ARBA00004685"/>
    </source>
</evidence>
<keyword evidence="3" id="KW-0812">Transmembrane</keyword>
<dbReference type="AlphaFoldDB" id="A0A8H5Z9X4"/>
<dbReference type="EMBL" id="WNKQ01000019">
    <property type="protein sequence ID" value="KAF5845500.1"/>
    <property type="molecule type" value="Genomic_DNA"/>
</dbReference>
<reference evidence="4" key="1">
    <citation type="submission" date="2019-11" db="EMBL/GenBank/DDBJ databases">
        <title>Bipolaris sorokiniana Genome sequencing.</title>
        <authorList>
            <person name="Wang H."/>
        </authorList>
    </citation>
    <scope>NUCLEOTIDE SEQUENCE</scope>
</reference>
<comment type="caution">
    <text evidence="4">The sequence shown here is derived from an EMBL/GenBank/DDBJ whole genome shotgun (WGS) entry which is preliminary data.</text>
</comment>
<organism evidence="4 5">
    <name type="scientific">Cochliobolus sativus</name>
    <name type="common">Common root rot and spot blotch fungus</name>
    <name type="synonym">Bipolaris sorokiniana</name>
    <dbReference type="NCBI Taxonomy" id="45130"/>
    <lineage>
        <taxon>Eukaryota</taxon>
        <taxon>Fungi</taxon>
        <taxon>Dikarya</taxon>
        <taxon>Ascomycota</taxon>
        <taxon>Pezizomycotina</taxon>
        <taxon>Dothideomycetes</taxon>
        <taxon>Pleosporomycetidae</taxon>
        <taxon>Pleosporales</taxon>
        <taxon>Pleosporineae</taxon>
        <taxon>Pleosporaceae</taxon>
        <taxon>Bipolaris</taxon>
    </lineage>
</organism>
<comment type="pathway">
    <text evidence="1">Mycotoxin biosynthesis.</text>
</comment>
<dbReference type="Proteomes" id="UP000624244">
    <property type="component" value="Unassembled WGS sequence"/>
</dbReference>
<evidence type="ECO:0000313" key="5">
    <source>
        <dbReference type="Proteomes" id="UP000624244"/>
    </source>
</evidence>
<proteinExistence type="inferred from homology"/>
<dbReference type="GO" id="GO:0043386">
    <property type="term" value="P:mycotoxin biosynthetic process"/>
    <property type="evidence" value="ECO:0007669"/>
    <property type="project" value="InterPro"/>
</dbReference>
<evidence type="ECO:0000256" key="2">
    <source>
        <dbReference type="ARBA" id="ARBA00035112"/>
    </source>
</evidence>